<keyword evidence="3" id="KW-1003">Cell membrane</keyword>
<dbReference type="InterPro" id="IPR045276">
    <property type="entry name" value="YbiO_bact"/>
</dbReference>
<dbReference type="EMBL" id="JBHSTI010000008">
    <property type="protein sequence ID" value="MFC6239134.1"/>
    <property type="molecule type" value="Genomic_DNA"/>
</dbReference>
<gene>
    <name evidence="11" type="ORF">ACFQGU_14720</name>
</gene>
<evidence type="ECO:0000256" key="3">
    <source>
        <dbReference type="ARBA" id="ARBA00022475"/>
    </source>
</evidence>
<dbReference type="InterPro" id="IPR023408">
    <property type="entry name" value="MscS_beta-dom_sf"/>
</dbReference>
<protein>
    <submittedName>
        <fullName evidence="11">Mechanosensitive ion channel family protein</fullName>
    </submittedName>
</protein>
<reference evidence="12" key="1">
    <citation type="journal article" date="2019" name="Int. J. Syst. Evol. Microbiol.">
        <title>The Global Catalogue of Microorganisms (GCM) 10K type strain sequencing project: providing services to taxonomists for standard genome sequencing and annotation.</title>
        <authorList>
            <consortium name="The Broad Institute Genomics Platform"/>
            <consortium name="The Broad Institute Genome Sequencing Center for Infectious Disease"/>
            <person name="Wu L."/>
            <person name="Ma J."/>
        </authorList>
    </citation>
    <scope>NUCLEOTIDE SEQUENCE [LARGE SCALE GENOMIC DNA]</scope>
    <source>
        <strain evidence="12">CGMCC 4.7317</strain>
    </source>
</reference>
<dbReference type="SUPFAM" id="SSF82689">
    <property type="entry name" value="Mechanosensitive channel protein MscS (YggB), C-terminal domain"/>
    <property type="match status" value="1"/>
</dbReference>
<name>A0ABW1T4A6_9ACTN</name>
<keyword evidence="4 7" id="KW-0812">Transmembrane</keyword>
<dbReference type="PANTHER" id="PTHR30460:SF0">
    <property type="entry name" value="MODERATE CONDUCTANCE MECHANOSENSITIVE CHANNEL YBIO"/>
    <property type="match status" value="1"/>
</dbReference>
<keyword evidence="6 7" id="KW-0472">Membrane</keyword>
<feature type="domain" description="Mechanosensitive ion channel MscS C-terminal" evidence="9">
    <location>
        <begin position="218"/>
        <end position="304"/>
    </location>
</feature>
<evidence type="ECO:0000259" key="8">
    <source>
        <dbReference type="Pfam" id="PF00924"/>
    </source>
</evidence>
<dbReference type="InterPro" id="IPR011066">
    <property type="entry name" value="MscS_channel_C_sf"/>
</dbReference>
<dbReference type="Pfam" id="PF21088">
    <property type="entry name" value="MS_channel_1st"/>
    <property type="match status" value="1"/>
</dbReference>
<feature type="transmembrane region" description="Helical" evidence="7">
    <location>
        <begin position="33"/>
        <end position="55"/>
    </location>
</feature>
<dbReference type="SUPFAM" id="SSF82861">
    <property type="entry name" value="Mechanosensitive channel protein MscS (YggB), transmembrane region"/>
    <property type="match status" value="1"/>
</dbReference>
<dbReference type="Gene3D" id="2.30.30.60">
    <property type="match status" value="1"/>
</dbReference>
<evidence type="ECO:0000256" key="7">
    <source>
        <dbReference type="SAM" id="Phobius"/>
    </source>
</evidence>
<evidence type="ECO:0000256" key="4">
    <source>
        <dbReference type="ARBA" id="ARBA00022692"/>
    </source>
</evidence>
<evidence type="ECO:0000313" key="11">
    <source>
        <dbReference type="EMBL" id="MFC6239134.1"/>
    </source>
</evidence>
<evidence type="ECO:0000256" key="2">
    <source>
        <dbReference type="ARBA" id="ARBA00008017"/>
    </source>
</evidence>
<dbReference type="InterPro" id="IPR049278">
    <property type="entry name" value="MS_channel_C"/>
</dbReference>
<feature type="domain" description="Mechanosensitive ion channel transmembrane helices 2/3" evidence="10">
    <location>
        <begin position="106"/>
        <end position="146"/>
    </location>
</feature>
<proteinExistence type="inferred from homology"/>
<accession>A0ABW1T4A6</accession>
<feature type="transmembrane region" description="Helical" evidence="7">
    <location>
        <begin position="102"/>
        <end position="124"/>
    </location>
</feature>
<dbReference type="InterPro" id="IPR010920">
    <property type="entry name" value="LSM_dom_sf"/>
</dbReference>
<feature type="domain" description="Mechanosensitive ion channel MscS" evidence="8">
    <location>
        <begin position="147"/>
        <end position="209"/>
    </location>
</feature>
<evidence type="ECO:0000256" key="5">
    <source>
        <dbReference type="ARBA" id="ARBA00022989"/>
    </source>
</evidence>
<comment type="subcellular location">
    <subcellularLocation>
        <location evidence="1">Cell membrane</location>
        <topology evidence="1">Multi-pass membrane protein</topology>
    </subcellularLocation>
</comment>
<dbReference type="Proteomes" id="UP001596138">
    <property type="component" value="Unassembled WGS sequence"/>
</dbReference>
<keyword evidence="5 7" id="KW-1133">Transmembrane helix</keyword>
<dbReference type="InterPro" id="IPR049142">
    <property type="entry name" value="MS_channel_1st"/>
</dbReference>
<organism evidence="11 12">
    <name type="scientific">Longivirga aurantiaca</name>
    <dbReference type="NCBI Taxonomy" id="1837743"/>
    <lineage>
        <taxon>Bacteria</taxon>
        <taxon>Bacillati</taxon>
        <taxon>Actinomycetota</taxon>
        <taxon>Actinomycetes</taxon>
        <taxon>Sporichthyales</taxon>
        <taxon>Sporichthyaceae</taxon>
        <taxon>Longivirga</taxon>
    </lineage>
</organism>
<keyword evidence="12" id="KW-1185">Reference proteome</keyword>
<dbReference type="Pfam" id="PF21082">
    <property type="entry name" value="MS_channel_3rd"/>
    <property type="match status" value="1"/>
</dbReference>
<dbReference type="Gene3D" id="3.30.70.100">
    <property type="match status" value="1"/>
</dbReference>
<evidence type="ECO:0000256" key="1">
    <source>
        <dbReference type="ARBA" id="ARBA00004651"/>
    </source>
</evidence>
<sequence length="325" mass="35084">MTGSLLASTAKDTKAGNAAVDVLTSVWNWFLDYALTIGLTIAFSLLIWWICIRIIRRVTEQAKKRLRQDRPGQARAAEHTQELTAVLMTARREQRAEALGQLMRSIVTFTIFGLGILVVLAQAGVNLTPILASAGVVGVALGFGAQTLVKDFLSGIFLVLEDQFGVGDVVDLGPAIGTVEEVTLRITRVRDLSGIVWYVRNGEILRVGNRSQGWTTAVVDVPVAFNEDLDRVRRIVDKVGTMMDGDPAYDGILFGMPTYAGVESVSGDAMFVRVIAKAAPDQQMTAARAIREQIKLGFDEAGIKVPVLVRQNLPGSTPPATPPPA</sequence>
<evidence type="ECO:0000313" key="12">
    <source>
        <dbReference type="Proteomes" id="UP001596138"/>
    </source>
</evidence>
<comment type="similarity">
    <text evidence="2">Belongs to the MscS (TC 1.A.23) family.</text>
</comment>
<dbReference type="Gene3D" id="1.10.287.1260">
    <property type="match status" value="1"/>
</dbReference>
<dbReference type="RefSeq" id="WP_386767941.1">
    <property type="nucleotide sequence ID" value="NZ_JBHSTI010000008.1"/>
</dbReference>
<comment type="caution">
    <text evidence="11">The sequence shown here is derived from an EMBL/GenBank/DDBJ whole genome shotgun (WGS) entry which is preliminary data.</text>
</comment>
<dbReference type="InterPro" id="IPR011014">
    <property type="entry name" value="MscS_channel_TM-2"/>
</dbReference>
<dbReference type="PANTHER" id="PTHR30460">
    <property type="entry name" value="MODERATE CONDUCTANCE MECHANOSENSITIVE CHANNEL YBIO"/>
    <property type="match status" value="1"/>
</dbReference>
<dbReference type="Pfam" id="PF00924">
    <property type="entry name" value="MS_channel_2nd"/>
    <property type="match status" value="1"/>
</dbReference>
<evidence type="ECO:0000256" key="6">
    <source>
        <dbReference type="ARBA" id="ARBA00023136"/>
    </source>
</evidence>
<evidence type="ECO:0000259" key="10">
    <source>
        <dbReference type="Pfam" id="PF21088"/>
    </source>
</evidence>
<dbReference type="SUPFAM" id="SSF50182">
    <property type="entry name" value="Sm-like ribonucleoproteins"/>
    <property type="match status" value="1"/>
</dbReference>
<dbReference type="InterPro" id="IPR006685">
    <property type="entry name" value="MscS_channel_2nd"/>
</dbReference>
<evidence type="ECO:0000259" key="9">
    <source>
        <dbReference type="Pfam" id="PF21082"/>
    </source>
</evidence>